<dbReference type="eggNOG" id="ENOG502T902">
    <property type="taxonomic scope" value="Eukaryota"/>
</dbReference>
<dbReference type="EMBL" id="JARH01000547">
    <property type="protein sequence ID" value="EXF79574.1"/>
    <property type="molecule type" value="Genomic_DNA"/>
</dbReference>
<organism evidence="3 4">
    <name type="scientific">Colletotrichum fioriniae PJ7</name>
    <dbReference type="NCBI Taxonomy" id="1445577"/>
    <lineage>
        <taxon>Eukaryota</taxon>
        <taxon>Fungi</taxon>
        <taxon>Dikarya</taxon>
        <taxon>Ascomycota</taxon>
        <taxon>Pezizomycotina</taxon>
        <taxon>Sordariomycetes</taxon>
        <taxon>Hypocreomycetidae</taxon>
        <taxon>Glomerellales</taxon>
        <taxon>Glomerellaceae</taxon>
        <taxon>Colletotrichum</taxon>
        <taxon>Colletotrichum acutatum species complex</taxon>
    </lineage>
</organism>
<gene>
    <name evidence="3" type="ORF">CFIO01_03691</name>
</gene>
<feature type="region of interest" description="Disordered" evidence="1">
    <location>
        <begin position="300"/>
        <end position="323"/>
    </location>
</feature>
<evidence type="ECO:0000313" key="3">
    <source>
        <dbReference type="EMBL" id="EXF79574.1"/>
    </source>
</evidence>
<feature type="domain" description="DUF7896" evidence="2">
    <location>
        <begin position="137"/>
        <end position="188"/>
    </location>
</feature>
<dbReference type="InterPro" id="IPR057218">
    <property type="entry name" value="DUF7896"/>
</dbReference>
<keyword evidence="4" id="KW-1185">Reference proteome</keyword>
<dbReference type="HOGENOM" id="CLU_780763_0_0_1"/>
<reference evidence="3 4" key="1">
    <citation type="submission" date="2014-02" db="EMBL/GenBank/DDBJ databases">
        <title>The genome sequence of Colletotrichum fioriniae PJ7.</title>
        <authorList>
            <person name="Baroncelli R."/>
            <person name="Thon M.R."/>
        </authorList>
    </citation>
    <scope>NUCLEOTIDE SEQUENCE [LARGE SCALE GENOMIC DNA]</scope>
    <source>
        <strain evidence="3 4">PJ7</strain>
    </source>
</reference>
<dbReference type="Proteomes" id="UP000020467">
    <property type="component" value="Unassembled WGS sequence"/>
</dbReference>
<evidence type="ECO:0000313" key="4">
    <source>
        <dbReference type="Proteomes" id="UP000020467"/>
    </source>
</evidence>
<name>A0A010RNN6_9PEZI</name>
<dbReference type="AlphaFoldDB" id="A0A010RNN6"/>
<comment type="caution">
    <text evidence="3">The sequence shown here is derived from an EMBL/GenBank/DDBJ whole genome shotgun (WGS) entry which is preliminary data.</text>
</comment>
<dbReference type="Pfam" id="PF25438">
    <property type="entry name" value="DUF7896"/>
    <property type="match status" value="1"/>
</dbReference>
<dbReference type="KEGG" id="cfj:CFIO01_03691"/>
<proteinExistence type="predicted"/>
<evidence type="ECO:0000259" key="2">
    <source>
        <dbReference type="Pfam" id="PF25438"/>
    </source>
</evidence>
<protein>
    <recommendedName>
        <fullName evidence="2">DUF7896 domain-containing protein</fullName>
    </recommendedName>
</protein>
<evidence type="ECO:0000256" key="1">
    <source>
        <dbReference type="SAM" id="MobiDB-lite"/>
    </source>
</evidence>
<sequence>MEVFREDHDRPRDARFADLAGLPQVLDSPSTSIYVEKQISQLLSETEYFEQPLGSRINAFREMNKAMENISHRVFWVRDPPQHLIQVLYKVAVLDEKLNVNFNRPFSRSWAPIPEDMLKGGIGWTGEGLCYIPQLSQRWFIKDTAIRQAGWRSLDKEEQETSCIECRSATTYRTFEEAASHLQRQHFKIPGLPPTKANLRALCHQYQPNTFNGWLESQWRDDLASLIVSLSDRTPSIRRVYHWKLGLLAHSDHFLTMLWYGAVFGNYKNMLLSSMDGAGKFLTILKDAFPWDGLVQSKPDTSSKMDVDDEEGESSSWTRSDGAVDFNMSDTVPREERPFLLPIASFLGWDAIATA</sequence>
<dbReference type="OrthoDB" id="4842589at2759"/>
<accession>A0A010RNN6</accession>